<dbReference type="PANTHER" id="PTHR42760:SF40">
    <property type="entry name" value="3-OXOACYL-[ACYL-CARRIER-PROTEIN] REDUCTASE, CHLOROPLASTIC"/>
    <property type="match status" value="1"/>
</dbReference>
<reference evidence="2 3" key="1">
    <citation type="journal article" date="2019" name="Int. J. Syst. Evol. Microbiol.">
        <title>The Global Catalogue of Microorganisms (GCM) 10K type strain sequencing project: providing services to taxonomists for standard genome sequencing and annotation.</title>
        <authorList>
            <consortium name="The Broad Institute Genomics Platform"/>
            <consortium name="The Broad Institute Genome Sequencing Center for Infectious Disease"/>
            <person name="Wu L."/>
            <person name="Ma J."/>
        </authorList>
    </citation>
    <scope>NUCLEOTIDE SEQUENCE [LARGE SCALE GENOMIC DNA]</scope>
    <source>
        <strain evidence="2 3">JCM 14718</strain>
    </source>
</reference>
<dbReference type="EMBL" id="BAAANY010000044">
    <property type="protein sequence ID" value="GAA1720001.1"/>
    <property type="molecule type" value="Genomic_DNA"/>
</dbReference>
<dbReference type="PROSITE" id="PS00061">
    <property type="entry name" value="ADH_SHORT"/>
    <property type="match status" value="1"/>
</dbReference>
<dbReference type="PRINTS" id="PR00081">
    <property type="entry name" value="GDHRDH"/>
</dbReference>
<proteinExistence type="inferred from homology"/>
<dbReference type="Proteomes" id="UP001500618">
    <property type="component" value="Unassembled WGS sequence"/>
</dbReference>
<sequence>MGLSDRVVVVTGGANGIGRAVAEVAVRDGAQVTIVDVDAAAGEATAVDLGVSFRRLDITDGAAVAVVFGEIVDAYGRIDVLINNAGRNAYFDPVEMTEQDWDDVFALDLKASWLCAKHALPSMLAQRRGSIVNISSLHSRLTTAGMFPYAAAKSGLIGLTRSLALEVADRGVRVNAVSPGYTRTAVMQDFLDRSPDPDVERRILDVHPLGRIADPLEIAEVVCFLASDAASFVTAAEWRVDGGLGARFA</sequence>
<dbReference type="InterPro" id="IPR002347">
    <property type="entry name" value="SDR_fam"/>
</dbReference>
<evidence type="ECO:0000256" key="1">
    <source>
        <dbReference type="ARBA" id="ARBA00006484"/>
    </source>
</evidence>
<evidence type="ECO:0000313" key="2">
    <source>
        <dbReference type="EMBL" id="GAA1720001.1"/>
    </source>
</evidence>
<comment type="similarity">
    <text evidence="1">Belongs to the short-chain dehydrogenases/reductases (SDR) family.</text>
</comment>
<dbReference type="RefSeq" id="WP_279583350.1">
    <property type="nucleotide sequence ID" value="NZ_BAAANY010000044.1"/>
</dbReference>
<comment type="caution">
    <text evidence="2">The sequence shown here is derived from an EMBL/GenBank/DDBJ whole genome shotgun (WGS) entry which is preliminary data.</text>
</comment>
<organism evidence="2 3">
    <name type="scientific">Fodinicola feengrottensis</name>
    <dbReference type="NCBI Taxonomy" id="435914"/>
    <lineage>
        <taxon>Bacteria</taxon>
        <taxon>Bacillati</taxon>
        <taxon>Actinomycetota</taxon>
        <taxon>Actinomycetes</taxon>
        <taxon>Mycobacteriales</taxon>
        <taxon>Fodinicola</taxon>
    </lineage>
</organism>
<gene>
    <name evidence="2" type="ORF">GCM10009765_80360</name>
</gene>
<dbReference type="InterPro" id="IPR036291">
    <property type="entry name" value="NAD(P)-bd_dom_sf"/>
</dbReference>
<protein>
    <submittedName>
        <fullName evidence="2">SDR family oxidoreductase</fullName>
    </submittedName>
</protein>
<dbReference type="SUPFAM" id="SSF51735">
    <property type="entry name" value="NAD(P)-binding Rossmann-fold domains"/>
    <property type="match status" value="1"/>
</dbReference>
<evidence type="ECO:0000313" key="3">
    <source>
        <dbReference type="Proteomes" id="UP001500618"/>
    </source>
</evidence>
<dbReference type="InterPro" id="IPR020904">
    <property type="entry name" value="Sc_DH/Rdtase_CS"/>
</dbReference>
<accession>A0ABN2J896</accession>
<dbReference type="PRINTS" id="PR00080">
    <property type="entry name" value="SDRFAMILY"/>
</dbReference>
<dbReference type="NCBIfam" id="NF005559">
    <property type="entry name" value="PRK07231.1"/>
    <property type="match status" value="1"/>
</dbReference>
<dbReference type="Gene3D" id="3.40.50.720">
    <property type="entry name" value="NAD(P)-binding Rossmann-like Domain"/>
    <property type="match status" value="1"/>
</dbReference>
<name>A0ABN2J896_9ACTN</name>
<dbReference type="Pfam" id="PF13561">
    <property type="entry name" value="adh_short_C2"/>
    <property type="match status" value="1"/>
</dbReference>
<dbReference type="CDD" id="cd05233">
    <property type="entry name" value="SDR_c"/>
    <property type="match status" value="1"/>
</dbReference>
<keyword evidence="3" id="KW-1185">Reference proteome</keyword>
<dbReference type="PANTHER" id="PTHR42760">
    <property type="entry name" value="SHORT-CHAIN DEHYDROGENASES/REDUCTASES FAMILY MEMBER"/>
    <property type="match status" value="1"/>
</dbReference>